<dbReference type="KEGG" id="sre:PTSG_07701"/>
<feature type="region of interest" description="Disordered" evidence="2">
    <location>
        <begin position="107"/>
        <end position="138"/>
    </location>
</feature>
<dbReference type="GeneID" id="16072059"/>
<evidence type="ECO:0000256" key="1">
    <source>
        <dbReference type="SAM" id="Coils"/>
    </source>
</evidence>
<feature type="region of interest" description="Disordered" evidence="2">
    <location>
        <begin position="440"/>
        <end position="479"/>
    </location>
</feature>
<dbReference type="OMA" id="THMSYED"/>
<reference evidence="3" key="1">
    <citation type="submission" date="2009-08" db="EMBL/GenBank/DDBJ databases">
        <title>Annotation of Salpingoeca rosetta.</title>
        <authorList>
            <consortium name="The Broad Institute Genome Sequencing Platform"/>
            <person name="Russ C."/>
            <person name="Cuomo C."/>
            <person name="Burger G."/>
            <person name="Gray M.W."/>
            <person name="Holland P.W.H."/>
            <person name="King N."/>
            <person name="Lang F.B.F."/>
            <person name="Roger A.J."/>
            <person name="Ruiz-Trillo I."/>
            <person name="Young S.K."/>
            <person name="Zeng Q."/>
            <person name="Gargeya S."/>
            <person name="Alvarado L."/>
            <person name="Berlin A."/>
            <person name="Chapman S.B."/>
            <person name="Chen Z."/>
            <person name="Freedman E."/>
            <person name="Gellesch M."/>
            <person name="Goldberg J."/>
            <person name="Griggs A."/>
            <person name="Gujja S."/>
            <person name="Heilman E."/>
            <person name="Heiman D."/>
            <person name="Howarth C."/>
            <person name="Mehta T."/>
            <person name="Neiman D."/>
            <person name="Pearson M."/>
            <person name="Roberts A."/>
            <person name="Saif S."/>
            <person name="Shea T."/>
            <person name="Shenoy N."/>
            <person name="Sisk P."/>
            <person name="Stolte C."/>
            <person name="Sykes S."/>
            <person name="White J."/>
            <person name="Yandava C."/>
            <person name="Haas B."/>
            <person name="Nusbaum C."/>
            <person name="Birren B."/>
        </authorList>
    </citation>
    <scope>NUCLEOTIDE SEQUENCE [LARGE SCALE GENOMIC DNA]</scope>
    <source>
        <strain evidence="3">ATCC 50818</strain>
    </source>
</reference>
<dbReference type="AlphaFoldDB" id="F2UHI6"/>
<dbReference type="Proteomes" id="UP000007799">
    <property type="component" value="Unassembled WGS sequence"/>
</dbReference>
<keyword evidence="4" id="KW-1185">Reference proteome</keyword>
<evidence type="ECO:0000256" key="2">
    <source>
        <dbReference type="SAM" id="MobiDB-lite"/>
    </source>
</evidence>
<feature type="region of interest" description="Disordered" evidence="2">
    <location>
        <begin position="290"/>
        <end position="370"/>
    </location>
</feature>
<feature type="coiled-coil region" evidence="1">
    <location>
        <begin position="399"/>
        <end position="437"/>
    </location>
</feature>
<feature type="compositionally biased region" description="Pro residues" evidence="2">
    <location>
        <begin position="162"/>
        <end position="171"/>
    </location>
</feature>
<accession>F2UHI6</accession>
<gene>
    <name evidence="3" type="ORF">PTSG_07701</name>
</gene>
<keyword evidence="1" id="KW-0175">Coiled coil</keyword>
<protein>
    <submittedName>
        <fullName evidence="3">Uncharacterized protein</fullName>
    </submittedName>
</protein>
<proteinExistence type="predicted"/>
<feature type="compositionally biased region" description="Low complexity" evidence="2">
    <location>
        <begin position="111"/>
        <end position="136"/>
    </location>
</feature>
<sequence length="479" mass="50697">MQDEAESVEQLAHDNAQLRSRLEALEQAYDELEEANEQQFKHIDALKKEKRDLEALCQRRKADMEDMVALQEHCSSLERQLRETKSALQGARSELRKASFQLQLRNARNASVSSRTSTTEGTSSSISSMSQSRSRTFNTARDVLKARRKLLQKLKSADDTDIPPPSPPPQAGPIQAGPATTAAAATAVAAGDVQERIDAAVAAVACAYEKRIASLQDALDEEMQRRKDLQLAHDHAITADAGTAGDHAGDATHGGGDADTSGSGLNLAEELSRVASSDVPLPVGADLTQATQASSHTDATTPRAASTSEAATASEDDSTSGADAKNAGTNSGDARASSGDKTDGASSGSSNSTTTCAGDGGDGDGGGGRRIVLPVSAALTTELRGETQYFGRSDEQTDETLQQQIIMELESEVAELREELESALQGARSELRKASFQLQLRNARNASVSSRTSTTEGTSSSISSMSQSRSRTFNTYDQQ</sequence>
<feature type="compositionally biased region" description="Low complexity" evidence="2">
    <location>
        <begin position="299"/>
        <end position="324"/>
    </location>
</feature>
<feature type="compositionally biased region" description="Low complexity" evidence="2">
    <location>
        <begin position="346"/>
        <end position="355"/>
    </location>
</feature>
<feature type="compositionally biased region" description="Gly residues" evidence="2">
    <location>
        <begin position="358"/>
        <end position="369"/>
    </location>
</feature>
<dbReference type="InParanoid" id="F2UHI6"/>
<dbReference type="RefSeq" id="XP_004991499.1">
    <property type="nucleotide sequence ID" value="XM_004991442.1"/>
</dbReference>
<feature type="coiled-coil region" evidence="1">
    <location>
        <begin position="1"/>
        <end position="94"/>
    </location>
</feature>
<name>F2UHI6_SALR5</name>
<feature type="compositionally biased region" description="Low complexity" evidence="2">
    <location>
        <begin position="447"/>
        <end position="472"/>
    </location>
</feature>
<evidence type="ECO:0000313" key="3">
    <source>
        <dbReference type="EMBL" id="EGD76585.1"/>
    </source>
</evidence>
<evidence type="ECO:0000313" key="4">
    <source>
        <dbReference type="Proteomes" id="UP000007799"/>
    </source>
</evidence>
<organism evidence="4">
    <name type="scientific">Salpingoeca rosetta (strain ATCC 50818 / BSB-021)</name>
    <dbReference type="NCBI Taxonomy" id="946362"/>
    <lineage>
        <taxon>Eukaryota</taxon>
        <taxon>Choanoflagellata</taxon>
        <taxon>Craspedida</taxon>
        <taxon>Salpingoecidae</taxon>
        <taxon>Salpingoeca</taxon>
    </lineage>
</organism>
<feature type="region of interest" description="Disordered" evidence="2">
    <location>
        <begin position="154"/>
        <end position="179"/>
    </location>
</feature>
<feature type="region of interest" description="Disordered" evidence="2">
    <location>
        <begin position="241"/>
        <end position="264"/>
    </location>
</feature>
<dbReference type="EMBL" id="GL832974">
    <property type="protein sequence ID" value="EGD76585.1"/>
    <property type="molecule type" value="Genomic_DNA"/>
</dbReference>